<protein>
    <recommendedName>
        <fullName evidence="2">Plasmid pRiA4b Orf3-like domain-containing protein</fullName>
    </recommendedName>
</protein>
<sequence>MARTWLSIRVELVSGRGEDFWPRPGRIFAAARTHTFEQLGAAIDDAFGRWDLAHLRMFTLADETPACSFRIWEEVPDGAVDSDKTKLSRLTPGEQLAYVFDMGDDWAHLCMVDEQRIDPLEQLGFVPTKPTPYWGWGNLPDQYGRRWDGDDGESPMPNPPKNPLRDLPPILPWWGPRRRG</sequence>
<accession>A0ABR6M541</accession>
<dbReference type="RefSeq" id="WP_184680184.1">
    <property type="nucleotide sequence ID" value="NZ_JACHJC010000001.1"/>
</dbReference>
<dbReference type="EMBL" id="JACHJC010000001">
    <property type="protein sequence ID" value="MBB5110492.1"/>
    <property type="molecule type" value="Genomic_DNA"/>
</dbReference>
<comment type="caution">
    <text evidence="3">The sequence shown here is derived from an EMBL/GenBank/DDBJ whole genome shotgun (WGS) entry which is preliminary data.</text>
</comment>
<dbReference type="GeneID" id="300290932"/>
<dbReference type="Gene3D" id="3.10.290.30">
    <property type="entry name" value="MM3350-like"/>
    <property type="match status" value="1"/>
</dbReference>
<name>A0ABR6M541_MICEC</name>
<evidence type="ECO:0000313" key="4">
    <source>
        <dbReference type="Proteomes" id="UP000618986"/>
    </source>
</evidence>
<reference evidence="3 4" key="1">
    <citation type="submission" date="2020-08" db="EMBL/GenBank/DDBJ databases">
        <title>Sequencing the genomes of 1000 actinobacteria strains.</title>
        <authorList>
            <person name="Klenk H.-P."/>
        </authorList>
    </citation>
    <scope>NUCLEOTIDE SEQUENCE [LARGE SCALE GENOMIC DNA]</scope>
    <source>
        <strain evidence="3 4">DSM 43036</strain>
    </source>
</reference>
<dbReference type="Pfam" id="PF07929">
    <property type="entry name" value="PRiA4_ORF3"/>
    <property type="match status" value="1"/>
</dbReference>
<dbReference type="SUPFAM" id="SSF159941">
    <property type="entry name" value="MM3350-like"/>
    <property type="match status" value="1"/>
</dbReference>
<evidence type="ECO:0000313" key="3">
    <source>
        <dbReference type="EMBL" id="MBB5110492.1"/>
    </source>
</evidence>
<keyword evidence="4" id="KW-1185">Reference proteome</keyword>
<gene>
    <name evidence="3" type="ORF">FHU28_000331</name>
</gene>
<evidence type="ECO:0000256" key="1">
    <source>
        <dbReference type="SAM" id="MobiDB-lite"/>
    </source>
</evidence>
<evidence type="ECO:0000259" key="2">
    <source>
        <dbReference type="Pfam" id="PF07929"/>
    </source>
</evidence>
<feature type="region of interest" description="Disordered" evidence="1">
    <location>
        <begin position="144"/>
        <end position="180"/>
    </location>
</feature>
<feature type="domain" description="Plasmid pRiA4b Orf3-like" evidence="2">
    <location>
        <begin position="28"/>
        <end position="114"/>
    </location>
</feature>
<proteinExistence type="predicted"/>
<dbReference type="Proteomes" id="UP000618986">
    <property type="component" value="Unassembled WGS sequence"/>
</dbReference>
<dbReference type="InterPro" id="IPR012912">
    <property type="entry name" value="Plasmid_pRiA4b_Orf3-like"/>
</dbReference>
<organism evidence="3 4">
    <name type="scientific">Micromonospora echinospora</name>
    <name type="common">Micromonospora purpurea</name>
    <dbReference type="NCBI Taxonomy" id="1877"/>
    <lineage>
        <taxon>Bacteria</taxon>
        <taxon>Bacillati</taxon>
        <taxon>Actinomycetota</taxon>
        <taxon>Actinomycetes</taxon>
        <taxon>Micromonosporales</taxon>
        <taxon>Micromonosporaceae</taxon>
        <taxon>Micromonospora</taxon>
    </lineage>
</organism>
<dbReference type="InterPro" id="IPR024047">
    <property type="entry name" value="MM3350-like_sf"/>
</dbReference>